<dbReference type="Proteomes" id="UP000270094">
    <property type="component" value="Unassembled WGS sequence"/>
</dbReference>
<accession>A0A3P7IL51</accession>
<gene>
    <name evidence="1" type="ORF">SVUK_LOCUS5554</name>
</gene>
<proteinExistence type="predicted"/>
<keyword evidence="2" id="KW-1185">Reference proteome</keyword>
<organism evidence="1 2">
    <name type="scientific">Strongylus vulgaris</name>
    <name type="common">Blood worm</name>
    <dbReference type="NCBI Taxonomy" id="40348"/>
    <lineage>
        <taxon>Eukaryota</taxon>
        <taxon>Metazoa</taxon>
        <taxon>Ecdysozoa</taxon>
        <taxon>Nematoda</taxon>
        <taxon>Chromadorea</taxon>
        <taxon>Rhabditida</taxon>
        <taxon>Rhabditina</taxon>
        <taxon>Rhabditomorpha</taxon>
        <taxon>Strongyloidea</taxon>
        <taxon>Strongylidae</taxon>
        <taxon>Strongylus</taxon>
    </lineage>
</organism>
<dbReference type="AlphaFoldDB" id="A0A3P7IL51"/>
<protein>
    <submittedName>
        <fullName evidence="1">Uncharacterized protein</fullName>
    </submittedName>
</protein>
<sequence>MATLQLYERGGYSPRYGDINDTMPGIEILDEDADMKDLLERRREHRKQPAGITVGLCMHPFRIMKL</sequence>
<dbReference type="OrthoDB" id="265955at2759"/>
<name>A0A3P7IL51_STRVU</name>
<dbReference type="EMBL" id="UYYB01016592">
    <property type="protein sequence ID" value="VDM70556.1"/>
    <property type="molecule type" value="Genomic_DNA"/>
</dbReference>
<evidence type="ECO:0000313" key="1">
    <source>
        <dbReference type="EMBL" id="VDM70556.1"/>
    </source>
</evidence>
<reference evidence="1 2" key="1">
    <citation type="submission" date="2018-11" db="EMBL/GenBank/DDBJ databases">
        <authorList>
            <consortium name="Pathogen Informatics"/>
        </authorList>
    </citation>
    <scope>NUCLEOTIDE SEQUENCE [LARGE SCALE GENOMIC DNA]</scope>
</reference>
<evidence type="ECO:0000313" key="2">
    <source>
        <dbReference type="Proteomes" id="UP000270094"/>
    </source>
</evidence>